<protein>
    <recommendedName>
        <fullName evidence="4">Glucose-methanol-choline oxidoreductase N-terminal domain-containing protein</fullName>
    </recommendedName>
</protein>
<dbReference type="STRING" id="665912.M2T3M6"/>
<dbReference type="eggNOG" id="ENOG502R1TU">
    <property type="taxonomic scope" value="Eukaryota"/>
</dbReference>
<feature type="chain" id="PRO_5004026214" description="Glucose-methanol-choline oxidoreductase N-terminal domain-containing protein" evidence="1">
    <location>
        <begin position="22"/>
        <end position="334"/>
    </location>
</feature>
<name>M2T3M6_COCSN</name>
<dbReference type="OrthoDB" id="68575at2759"/>
<reference evidence="2 3" key="1">
    <citation type="journal article" date="2012" name="PLoS Pathog.">
        <title>Diverse lifestyles and strategies of plant pathogenesis encoded in the genomes of eighteen Dothideomycetes fungi.</title>
        <authorList>
            <person name="Ohm R.A."/>
            <person name="Feau N."/>
            <person name="Henrissat B."/>
            <person name="Schoch C.L."/>
            <person name="Horwitz B.A."/>
            <person name="Barry K.W."/>
            <person name="Condon B.J."/>
            <person name="Copeland A.C."/>
            <person name="Dhillon B."/>
            <person name="Glaser F."/>
            <person name="Hesse C.N."/>
            <person name="Kosti I."/>
            <person name="LaButti K."/>
            <person name="Lindquist E.A."/>
            <person name="Lucas S."/>
            <person name="Salamov A.A."/>
            <person name="Bradshaw R.E."/>
            <person name="Ciuffetti L."/>
            <person name="Hamelin R.C."/>
            <person name="Kema G.H.J."/>
            <person name="Lawrence C."/>
            <person name="Scott J.A."/>
            <person name="Spatafora J.W."/>
            <person name="Turgeon B.G."/>
            <person name="de Wit P.J.G.M."/>
            <person name="Zhong S."/>
            <person name="Goodwin S.B."/>
            <person name="Grigoriev I.V."/>
        </authorList>
    </citation>
    <scope>NUCLEOTIDE SEQUENCE [LARGE SCALE GENOMIC DNA]</scope>
    <source>
        <strain evidence="3">ND90Pr / ATCC 201652</strain>
    </source>
</reference>
<dbReference type="HOGENOM" id="CLU_831566_0_0_1"/>
<evidence type="ECO:0000313" key="3">
    <source>
        <dbReference type="Proteomes" id="UP000016934"/>
    </source>
</evidence>
<dbReference type="EMBL" id="KB445637">
    <property type="protein sequence ID" value="EMD69030.1"/>
    <property type="molecule type" value="Genomic_DNA"/>
</dbReference>
<evidence type="ECO:0000256" key="1">
    <source>
        <dbReference type="SAM" id="SignalP"/>
    </source>
</evidence>
<sequence>MRSVTSLVSLSAYLLASSVTAANTPLTVNGKKFYAQGIIARNVVIVGGGSSGCHIAVRLNIPLAPISFSQSTNFDYDLRTGKLVNRTYNPAQEGFAAGFAGYSAQLAKANTVAAVTTGKFLVTARHNSSEIYTKVGAVLCATSSVLLNSEVTYTRRSEGKAGVQLILDFVAPLDLSKTEKDLFEKYIDTGYYVGMVRNTGIPARTLITNAAHDTPYNLPTLPAVNIMNPTAIDVKADIIQSIKALQTTNPDKFQQTEPEIIEWHSHAPYFLQVSPEEIKNGFYAKLYALQGLRNTHFTGPAWRVHDSSQIWKYTDTQVLPNLLASSYFSIPQTM</sequence>
<evidence type="ECO:0000313" key="2">
    <source>
        <dbReference type="EMBL" id="EMD69030.1"/>
    </source>
</evidence>
<accession>M2T3M6</accession>
<feature type="signal peptide" evidence="1">
    <location>
        <begin position="1"/>
        <end position="21"/>
    </location>
</feature>
<dbReference type="InterPro" id="IPR036188">
    <property type="entry name" value="FAD/NAD-bd_sf"/>
</dbReference>
<dbReference type="KEGG" id="bsc:COCSADRAFT_21310"/>
<reference evidence="3" key="2">
    <citation type="journal article" date="2013" name="PLoS Genet.">
        <title>Comparative genome structure, secondary metabolite, and effector coding capacity across Cochliobolus pathogens.</title>
        <authorList>
            <person name="Condon B.J."/>
            <person name="Leng Y."/>
            <person name="Wu D."/>
            <person name="Bushley K.E."/>
            <person name="Ohm R.A."/>
            <person name="Otillar R."/>
            <person name="Martin J."/>
            <person name="Schackwitz W."/>
            <person name="Grimwood J."/>
            <person name="MohdZainudin N."/>
            <person name="Xue C."/>
            <person name="Wang R."/>
            <person name="Manning V.A."/>
            <person name="Dhillon B."/>
            <person name="Tu Z.J."/>
            <person name="Steffenson B.J."/>
            <person name="Salamov A."/>
            <person name="Sun H."/>
            <person name="Lowry S."/>
            <person name="LaButti K."/>
            <person name="Han J."/>
            <person name="Copeland A."/>
            <person name="Lindquist E."/>
            <person name="Barry K."/>
            <person name="Schmutz J."/>
            <person name="Baker S.E."/>
            <person name="Ciuffetti L.M."/>
            <person name="Grigoriev I.V."/>
            <person name="Zhong S."/>
            <person name="Turgeon B.G."/>
        </authorList>
    </citation>
    <scope>NUCLEOTIDE SEQUENCE [LARGE SCALE GENOMIC DNA]</scope>
    <source>
        <strain evidence="3">ND90Pr / ATCC 201652</strain>
    </source>
</reference>
<dbReference type="GeneID" id="19134442"/>
<dbReference type="OMA" id="FRSHAPY"/>
<keyword evidence="3" id="KW-1185">Reference proteome</keyword>
<dbReference type="AlphaFoldDB" id="M2T3M6"/>
<organism evidence="2 3">
    <name type="scientific">Cochliobolus sativus (strain ND90Pr / ATCC 201652)</name>
    <name type="common">Common root rot and spot blotch fungus</name>
    <name type="synonym">Bipolaris sorokiniana</name>
    <dbReference type="NCBI Taxonomy" id="665912"/>
    <lineage>
        <taxon>Eukaryota</taxon>
        <taxon>Fungi</taxon>
        <taxon>Dikarya</taxon>
        <taxon>Ascomycota</taxon>
        <taxon>Pezizomycotina</taxon>
        <taxon>Dothideomycetes</taxon>
        <taxon>Pleosporomycetidae</taxon>
        <taxon>Pleosporales</taxon>
        <taxon>Pleosporineae</taxon>
        <taxon>Pleosporaceae</taxon>
        <taxon>Bipolaris</taxon>
    </lineage>
</organism>
<dbReference type="RefSeq" id="XP_007694050.1">
    <property type="nucleotide sequence ID" value="XM_007695860.1"/>
</dbReference>
<dbReference type="Proteomes" id="UP000016934">
    <property type="component" value="Unassembled WGS sequence"/>
</dbReference>
<gene>
    <name evidence="2" type="ORF">COCSADRAFT_21310</name>
</gene>
<evidence type="ECO:0008006" key="4">
    <source>
        <dbReference type="Google" id="ProtNLM"/>
    </source>
</evidence>
<dbReference type="Gene3D" id="3.50.50.60">
    <property type="entry name" value="FAD/NAD(P)-binding domain"/>
    <property type="match status" value="1"/>
</dbReference>
<keyword evidence="1" id="KW-0732">Signal</keyword>
<proteinExistence type="predicted"/>